<protein>
    <submittedName>
        <fullName evidence="2">Uncharacterized protein</fullName>
    </submittedName>
</protein>
<feature type="region of interest" description="Disordered" evidence="1">
    <location>
        <begin position="15"/>
        <end position="38"/>
    </location>
</feature>
<comment type="caution">
    <text evidence="2">The sequence shown here is derived from an EMBL/GenBank/DDBJ whole genome shotgun (WGS) entry which is preliminary data.</text>
</comment>
<keyword evidence="3" id="KW-1185">Reference proteome</keyword>
<name>A0A1Y2HSE9_9FUNG</name>
<sequence>MPGGKMDDEALLATDTLLAPPSGDGGVELARDGGSEIDSDDRPCVTDDAVDDVVPAAPFMWAAAASADKCVEVTGLTDWMGTVVPLVVGEVVEETGAEVEPVGGQMVGTRVAPEGTGATSNVVDGAVEAVADVGGASVFGDETFSTPMVMLDDGQNSRS</sequence>
<evidence type="ECO:0000313" key="2">
    <source>
        <dbReference type="EMBL" id="ORZ37518.1"/>
    </source>
</evidence>
<evidence type="ECO:0000313" key="3">
    <source>
        <dbReference type="Proteomes" id="UP000193411"/>
    </source>
</evidence>
<dbReference type="EMBL" id="MCFL01000012">
    <property type="protein sequence ID" value="ORZ37518.1"/>
    <property type="molecule type" value="Genomic_DNA"/>
</dbReference>
<dbReference type="Proteomes" id="UP000193411">
    <property type="component" value="Unassembled WGS sequence"/>
</dbReference>
<accession>A0A1Y2HSE9</accession>
<evidence type="ECO:0000256" key="1">
    <source>
        <dbReference type="SAM" id="MobiDB-lite"/>
    </source>
</evidence>
<gene>
    <name evidence="2" type="ORF">BCR44DRAFT_1430375</name>
</gene>
<feature type="compositionally biased region" description="Basic and acidic residues" evidence="1">
    <location>
        <begin position="29"/>
        <end position="38"/>
    </location>
</feature>
<proteinExistence type="predicted"/>
<reference evidence="2 3" key="1">
    <citation type="submission" date="2016-07" db="EMBL/GenBank/DDBJ databases">
        <title>Pervasive Adenine N6-methylation of Active Genes in Fungi.</title>
        <authorList>
            <consortium name="DOE Joint Genome Institute"/>
            <person name="Mondo S.J."/>
            <person name="Dannebaum R.O."/>
            <person name="Kuo R.C."/>
            <person name="Labutti K."/>
            <person name="Haridas S."/>
            <person name="Kuo A."/>
            <person name="Salamov A."/>
            <person name="Ahrendt S.R."/>
            <person name="Lipzen A."/>
            <person name="Sullivan W."/>
            <person name="Andreopoulos W.B."/>
            <person name="Clum A."/>
            <person name="Lindquist E."/>
            <person name="Daum C."/>
            <person name="Ramamoorthy G.K."/>
            <person name="Gryganskyi A."/>
            <person name="Culley D."/>
            <person name="Magnuson J.K."/>
            <person name="James T.Y."/>
            <person name="O'Malley M.A."/>
            <person name="Stajich J.E."/>
            <person name="Spatafora J.W."/>
            <person name="Visel A."/>
            <person name="Grigoriev I.V."/>
        </authorList>
    </citation>
    <scope>NUCLEOTIDE SEQUENCE [LARGE SCALE GENOMIC DNA]</scope>
    <source>
        <strain evidence="2 3">PL171</strain>
    </source>
</reference>
<dbReference type="AlphaFoldDB" id="A0A1Y2HSE9"/>
<organism evidence="2 3">
    <name type="scientific">Catenaria anguillulae PL171</name>
    <dbReference type="NCBI Taxonomy" id="765915"/>
    <lineage>
        <taxon>Eukaryota</taxon>
        <taxon>Fungi</taxon>
        <taxon>Fungi incertae sedis</taxon>
        <taxon>Blastocladiomycota</taxon>
        <taxon>Blastocladiomycetes</taxon>
        <taxon>Blastocladiales</taxon>
        <taxon>Catenariaceae</taxon>
        <taxon>Catenaria</taxon>
    </lineage>
</organism>